<feature type="transmembrane region" description="Helical" evidence="1">
    <location>
        <begin position="155"/>
        <end position="180"/>
    </location>
</feature>
<feature type="transmembrane region" description="Helical" evidence="1">
    <location>
        <begin position="64"/>
        <end position="93"/>
    </location>
</feature>
<name>A0A1K0FU47_9ACTN</name>
<protein>
    <recommendedName>
        <fullName evidence="4">Cytochrome C biogenesis protein transmembrane domain-containing protein</fullName>
    </recommendedName>
</protein>
<evidence type="ECO:0008006" key="4">
    <source>
        <dbReference type="Google" id="ProtNLM"/>
    </source>
</evidence>
<dbReference type="Proteomes" id="UP000182486">
    <property type="component" value="Unassembled WGS sequence"/>
</dbReference>
<gene>
    <name evidence="2" type="ORF">BG844_00315</name>
</gene>
<dbReference type="RefSeq" id="WP_071802653.1">
    <property type="nucleotide sequence ID" value="NZ_MEIA01000002.1"/>
</dbReference>
<feature type="transmembrane region" description="Helical" evidence="1">
    <location>
        <begin position="21"/>
        <end position="44"/>
    </location>
</feature>
<keyword evidence="1" id="KW-1133">Transmembrane helix</keyword>
<comment type="caution">
    <text evidence="2">The sequence shown here is derived from an EMBL/GenBank/DDBJ whole genome shotgun (WGS) entry which is preliminary data.</text>
</comment>
<evidence type="ECO:0000256" key="1">
    <source>
        <dbReference type="SAM" id="Phobius"/>
    </source>
</evidence>
<reference evidence="2 3" key="1">
    <citation type="submission" date="2016-09" db="EMBL/GenBank/DDBJ databases">
        <title>Couchioplanes caeruleus draft genome sequence.</title>
        <authorList>
            <person name="Sheehan J."/>
            <person name="Caffrey P."/>
        </authorList>
    </citation>
    <scope>NUCLEOTIDE SEQUENCE [LARGE SCALE GENOMIC DNA]</scope>
    <source>
        <strain evidence="2 3">DSM 43634</strain>
    </source>
</reference>
<proteinExistence type="predicted"/>
<organism evidence="2 3">
    <name type="scientific">Couchioplanes caeruleus subsp. caeruleus</name>
    <dbReference type="NCBI Taxonomy" id="56427"/>
    <lineage>
        <taxon>Bacteria</taxon>
        <taxon>Bacillati</taxon>
        <taxon>Actinomycetota</taxon>
        <taxon>Actinomycetes</taxon>
        <taxon>Micromonosporales</taxon>
        <taxon>Micromonosporaceae</taxon>
        <taxon>Couchioplanes</taxon>
    </lineage>
</organism>
<accession>A0A1K0FU47</accession>
<feature type="transmembrane region" description="Helical" evidence="1">
    <location>
        <begin position="114"/>
        <end position="135"/>
    </location>
</feature>
<dbReference type="AlphaFoldDB" id="A0A1K0FU47"/>
<dbReference type="EMBL" id="MEIA01000002">
    <property type="protein sequence ID" value="OJF16224.1"/>
    <property type="molecule type" value="Genomic_DNA"/>
</dbReference>
<sequence length="308" mass="32548">MSLSERPVQTPDVTEPRRPPSLVPVTVGILLGVILALVWSYRFVDGVIGDNTADTLLGYDAKETAISGAAAGIVFAFVSGLAGTFTACNIAVFGALPQLAGNTTSRTRAAMTGLGWLTAGMVAVSAGYGFLAVLLGDRLPQLSDRVLANGVPERLVQSFVVFGLIGLAFIYLGLCTLGAVPDPFARRPRARLMTLGALIGGFLIGRPYPLFDKLLEYAAETRNPLYGALAFILQSLGNVLIVAVLVGLIALVARATASRRAGRPRRPERALQIAGVALVALGTFLVVYWDVRVPSMFGFGAFPTMPWN</sequence>
<keyword evidence="3" id="KW-1185">Reference proteome</keyword>
<keyword evidence="1" id="KW-0812">Transmembrane</keyword>
<keyword evidence="1" id="KW-0472">Membrane</keyword>
<evidence type="ECO:0000313" key="3">
    <source>
        <dbReference type="Proteomes" id="UP000182486"/>
    </source>
</evidence>
<feature type="transmembrane region" description="Helical" evidence="1">
    <location>
        <begin position="231"/>
        <end position="257"/>
    </location>
</feature>
<feature type="transmembrane region" description="Helical" evidence="1">
    <location>
        <begin position="269"/>
        <end position="289"/>
    </location>
</feature>
<evidence type="ECO:0000313" key="2">
    <source>
        <dbReference type="EMBL" id="OJF16224.1"/>
    </source>
</evidence>
<feature type="transmembrane region" description="Helical" evidence="1">
    <location>
        <begin position="192"/>
        <end position="211"/>
    </location>
</feature>